<dbReference type="InterPro" id="IPR005025">
    <property type="entry name" value="FMN_Rdtase-like_dom"/>
</dbReference>
<dbReference type="InterPro" id="IPR029039">
    <property type="entry name" value="Flavoprotein-like_sf"/>
</dbReference>
<evidence type="ECO:0000256" key="2">
    <source>
        <dbReference type="ARBA" id="ARBA00022643"/>
    </source>
</evidence>
<evidence type="ECO:0000313" key="5">
    <source>
        <dbReference type="EMBL" id="GGO64445.1"/>
    </source>
</evidence>
<reference evidence="6" key="1">
    <citation type="journal article" date="2019" name="Int. J. Syst. Evol. Microbiol.">
        <title>The Global Catalogue of Microorganisms (GCM) 10K type strain sequencing project: providing services to taxonomists for standard genome sequencing and annotation.</title>
        <authorList>
            <consortium name="The Broad Institute Genomics Platform"/>
            <consortium name="The Broad Institute Genome Sequencing Center for Infectious Disease"/>
            <person name="Wu L."/>
            <person name="Ma J."/>
        </authorList>
    </citation>
    <scope>NUCLEOTIDE SEQUENCE [LARGE SCALE GENOMIC DNA]</scope>
    <source>
        <strain evidence="6">CGMCC 4.7181</strain>
    </source>
</reference>
<dbReference type="SUPFAM" id="SSF52218">
    <property type="entry name" value="Flavoproteins"/>
    <property type="match status" value="1"/>
</dbReference>
<dbReference type="InterPro" id="IPR023932">
    <property type="entry name" value="CE1759_FMN_reduct"/>
</dbReference>
<sequence length="214" mass="22839">MSRRIAVVSAGLSDPSSTRMLADKLVQAVFEALDDRGVEREARVFELRDVAHDITNNLMTGFAPKALAEMNDYVAKADALIAVTPIFSTSYSGLFKSWIDVLDRDAIEGTPVLLGATAGTARHSLAIDYAMRPLFTYLHAEPISTGVFAASSDWGAEADSVAPLQKRIDRAAGELADRLSGSSAAQKTDPFAPEAYLAGGSSFEDLLTKLPSRG</sequence>
<keyword evidence="2" id="KW-0288">FMN</keyword>
<dbReference type="Proteomes" id="UP000638043">
    <property type="component" value="Unassembled WGS sequence"/>
</dbReference>
<keyword evidence="6" id="KW-1185">Reference proteome</keyword>
<comment type="caution">
    <text evidence="5">The sequence shown here is derived from an EMBL/GenBank/DDBJ whole genome shotgun (WGS) entry which is preliminary data.</text>
</comment>
<dbReference type="PANTHER" id="PTHR43408:SF2">
    <property type="entry name" value="FMN REDUCTASE (NADPH)"/>
    <property type="match status" value="1"/>
</dbReference>
<evidence type="ECO:0000313" key="6">
    <source>
        <dbReference type="Proteomes" id="UP000638043"/>
    </source>
</evidence>
<evidence type="ECO:0000256" key="3">
    <source>
        <dbReference type="ARBA" id="ARBA00023002"/>
    </source>
</evidence>
<organism evidence="5 6">
    <name type="scientific">Microbacterium nanhaiense</name>
    <dbReference type="NCBI Taxonomy" id="1301026"/>
    <lineage>
        <taxon>Bacteria</taxon>
        <taxon>Bacillati</taxon>
        <taxon>Actinomycetota</taxon>
        <taxon>Actinomycetes</taxon>
        <taxon>Micrococcales</taxon>
        <taxon>Microbacteriaceae</taxon>
        <taxon>Microbacterium</taxon>
    </lineage>
</organism>
<protein>
    <submittedName>
        <fullName evidence="5">FMN reductase</fullName>
    </submittedName>
</protein>
<gene>
    <name evidence="5" type="ORF">GCM10010910_19330</name>
</gene>
<dbReference type="Gene3D" id="3.40.50.360">
    <property type="match status" value="1"/>
</dbReference>
<keyword evidence="3" id="KW-0560">Oxidoreductase</keyword>
<name>A0ABQ2N2D0_9MICO</name>
<accession>A0ABQ2N2D0</accession>
<keyword evidence="1" id="KW-0285">Flavoprotein</keyword>
<evidence type="ECO:0000259" key="4">
    <source>
        <dbReference type="Pfam" id="PF03358"/>
    </source>
</evidence>
<evidence type="ECO:0000256" key="1">
    <source>
        <dbReference type="ARBA" id="ARBA00022630"/>
    </source>
</evidence>
<dbReference type="PANTHER" id="PTHR43408">
    <property type="entry name" value="FMN REDUCTASE (NADPH)"/>
    <property type="match status" value="1"/>
</dbReference>
<dbReference type="NCBIfam" id="TIGR04037">
    <property type="entry name" value="LLM_duo_CE1759"/>
    <property type="match status" value="1"/>
</dbReference>
<dbReference type="InterPro" id="IPR051814">
    <property type="entry name" value="NAD(P)H-dep_FMN_reductase"/>
</dbReference>
<dbReference type="EMBL" id="BMMQ01000005">
    <property type="protein sequence ID" value="GGO64445.1"/>
    <property type="molecule type" value="Genomic_DNA"/>
</dbReference>
<proteinExistence type="predicted"/>
<dbReference type="RefSeq" id="WP_188701331.1">
    <property type="nucleotide sequence ID" value="NZ_BMMQ01000005.1"/>
</dbReference>
<dbReference type="Pfam" id="PF03358">
    <property type="entry name" value="FMN_red"/>
    <property type="match status" value="1"/>
</dbReference>
<feature type="domain" description="NADPH-dependent FMN reductase-like" evidence="4">
    <location>
        <begin position="4"/>
        <end position="154"/>
    </location>
</feature>